<proteinExistence type="predicted"/>
<gene>
    <name evidence="1" type="ORF">GGX14DRAFT_481170</name>
</gene>
<reference evidence="1" key="1">
    <citation type="submission" date="2023-03" db="EMBL/GenBank/DDBJ databases">
        <title>Massive genome expansion in bonnet fungi (Mycena s.s.) driven by repeated elements and novel gene families across ecological guilds.</title>
        <authorList>
            <consortium name="Lawrence Berkeley National Laboratory"/>
            <person name="Harder C.B."/>
            <person name="Miyauchi S."/>
            <person name="Viragh M."/>
            <person name="Kuo A."/>
            <person name="Thoen E."/>
            <person name="Andreopoulos B."/>
            <person name="Lu D."/>
            <person name="Skrede I."/>
            <person name="Drula E."/>
            <person name="Henrissat B."/>
            <person name="Morin E."/>
            <person name="Kohler A."/>
            <person name="Barry K."/>
            <person name="LaButti K."/>
            <person name="Morin E."/>
            <person name="Salamov A."/>
            <person name="Lipzen A."/>
            <person name="Mereny Z."/>
            <person name="Hegedus B."/>
            <person name="Baldrian P."/>
            <person name="Stursova M."/>
            <person name="Weitz H."/>
            <person name="Taylor A."/>
            <person name="Grigoriev I.V."/>
            <person name="Nagy L.G."/>
            <person name="Martin F."/>
            <person name="Kauserud H."/>
        </authorList>
    </citation>
    <scope>NUCLEOTIDE SEQUENCE</scope>
    <source>
        <strain evidence="1">9144</strain>
    </source>
</reference>
<dbReference type="Proteomes" id="UP001219525">
    <property type="component" value="Unassembled WGS sequence"/>
</dbReference>
<dbReference type="Gene3D" id="1.10.150.750">
    <property type="match status" value="1"/>
</dbReference>
<protein>
    <submittedName>
        <fullName evidence="1">Uncharacterized protein</fullName>
    </submittedName>
</protein>
<dbReference type="SUPFAM" id="SSF56784">
    <property type="entry name" value="HAD-like"/>
    <property type="match status" value="1"/>
</dbReference>
<sequence>QRYLWALISPSAHHSVSYLLSPLATSSAAAIQCGEYLVLVKLAPCQALQTDYGDAYFIQPSRLPLPQTYLPIAPCCIGPREALCPGFEWPFEQCVIDTSRFISLEPVYANPPANNVRFELSDRASDFFLSVCKTDYATKVHMAPDRKKAAVTGTWTSSGSDGLQALPRMGEIYAHLRYDILSLKEVLPVHFGFDDELKVKRYASHQLPVSCSVVEVPHEQPIYDLSDAALIDLSFALHRPHSPGQDEPALVECDESAPFDDDDWSESEERWVSPPEARLAANAIKLPPQPKLVPSTLKIIYLDVFGTLVDNESGIFHALQPLLVRSAYRFERHEALSHYFELESEVKKRTPTMPYFYVLAQTYTEFSLRLGLPCSHPESMSFASSLFYWPLHDGALESLKTLRAHVPAFHIVALIEVDFDTFVRMAHYALLRPYFSETYSHDQGQAYCPHPWPSNIPFLWHDEEGLAPRHERLLISNSMFRNLQPAMKARVPCVWVRFPTSLAGRLPTAYCQLPWRLARLLTAEEDTSERKCRPLPLNLRLPVRDGREVDEFIGLAGSPQELSADRGRGADNSGNLTRSLQLLRI</sequence>
<organism evidence="1 2">
    <name type="scientific">Mycena pura</name>
    <dbReference type="NCBI Taxonomy" id="153505"/>
    <lineage>
        <taxon>Eukaryota</taxon>
        <taxon>Fungi</taxon>
        <taxon>Dikarya</taxon>
        <taxon>Basidiomycota</taxon>
        <taxon>Agaricomycotina</taxon>
        <taxon>Agaricomycetes</taxon>
        <taxon>Agaricomycetidae</taxon>
        <taxon>Agaricales</taxon>
        <taxon>Marasmiineae</taxon>
        <taxon>Mycenaceae</taxon>
        <taxon>Mycena</taxon>
    </lineage>
</organism>
<comment type="caution">
    <text evidence="1">The sequence shown here is derived from an EMBL/GenBank/DDBJ whole genome shotgun (WGS) entry which is preliminary data.</text>
</comment>
<name>A0AAD6UNS8_9AGAR</name>
<dbReference type="Gene3D" id="3.40.50.1000">
    <property type="entry name" value="HAD superfamily/HAD-like"/>
    <property type="match status" value="1"/>
</dbReference>
<evidence type="ECO:0000313" key="2">
    <source>
        <dbReference type="Proteomes" id="UP001219525"/>
    </source>
</evidence>
<dbReference type="InterPro" id="IPR036412">
    <property type="entry name" value="HAD-like_sf"/>
</dbReference>
<dbReference type="AlphaFoldDB" id="A0AAD6UNS8"/>
<feature type="non-terminal residue" evidence="1">
    <location>
        <position position="585"/>
    </location>
</feature>
<accession>A0AAD6UNS8</accession>
<keyword evidence="2" id="KW-1185">Reference proteome</keyword>
<dbReference type="InterPro" id="IPR023214">
    <property type="entry name" value="HAD_sf"/>
</dbReference>
<evidence type="ECO:0000313" key="1">
    <source>
        <dbReference type="EMBL" id="KAJ7191627.1"/>
    </source>
</evidence>
<dbReference type="EMBL" id="JARJCW010000130">
    <property type="protein sequence ID" value="KAJ7191627.1"/>
    <property type="molecule type" value="Genomic_DNA"/>
</dbReference>